<gene>
    <name evidence="1" type="ORF">IPJ89_03820</name>
</gene>
<dbReference type="AlphaFoldDB" id="A0A7T9DJ19"/>
<protein>
    <submittedName>
        <fullName evidence="1">Uncharacterized protein</fullName>
    </submittedName>
</protein>
<reference evidence="1" key="1">
    <citation type="submission" date="2020-11" db="EMBL/GenBank/DDBJ databases">
        <title>Connecting structure to function with the recovery of over 1000 high-quality activated sludge metagenome-assembled genomes encoding full-length rRNA genes using long-read sequencing.</title>
        <authorList>
            <person name="Singleton C.M."/>
            <person name="Petriglieri F."/>
            <person name="Kristensen J.M."/>
            <person name="Kirkegaard R.H."/>
            <person name="Michaelsen T.Y."/>
            <person name="Andersen M.H."/>
            <person name="Karst S.M."/>
            <person name="Dueholm M.S."/>
            <person name="Nielsen P.H."/>
            <person name="Albertsen M."/>
        </authorList>
    </citation>
    <scope>NUCLEOTIDE SEQUENCE</scope>
    <source>
        <strain evidence="1">Fred_18-Q3-R57-64_BAT3C.431</strain>
    </source>
</reference>
<name>A0A7T9DJ19_9ARCH</name>
<dbReference type="Proteomes" id="UP000596004">
    <property type="component" value="Chromosome"/>
</dbReference>
<evidence type="ECO:0000313" key="1">
    <source>
        <dbReference type="EMBL" id="QQR92260.1"/>
    </source>
</evidence>
<sequence length="102" mass="11270">MKVSRRSKPDPRILVVVLVVLVLLVVLNQFTRPTGNAIGRTINPNPVTTISSPTPPTTTEMSWYYDCDAPGMIDLCPFLCATIIPDEEKRFPVIEGCGPQKE</sequence>
<proteinExistence type="predicted"/>
<accession>A0A7T9DJ19</accession>
<dbReference type="EMBL" id="CP064981">
    <property type="protein sequence ID" value="QQR92260.1"/>
    <property type="molecule type" value="Genomic_DNA"/>
</dbReference>
<organism evidence="1">
    <name type="scientific">Candidatus Iainarchaeum sp</name>
    <dbReference type="NCBI Taxonomy" id="3101447"/>
    <lineage>
        <taxon>Archaea</taxon>
        <taxon>Candidatus Iainarchaeota</taxon>
        <taxon>Candidatus Iainarchaeia</taxon>
        <taxon>Candidatus Iainarchaeales</taxon>
        <taxon>Candidatus Iainarchaeaceae</taxon>
        <taxon>Candidatus Iainarchaeum</taxon>
    </lineage>
</organism>